<feature type="compositionally biased region" description="Basic and acidic residues" evidence="3">
    <location>
        <begin position="116"/>
        <end position="126"/>
    </location>
</feature>
<reference evidence="5" key="2">
    <citation type="journal article" date="2023" name="Proc. Natl. Acad. Sci. U.S.A.">
        <title>A global phylogenomic analysis of the shiitake genus Lentinula.</title>
        <authorList>
            <person name="Sierra-Patev S."/>
            <person name="Min B."/>
            <person name="Naranjo-Ortiz M."/>
            <person name="Looney B."/>
            <person name="Konkel Z."/>
            <person name="Slot J.C."/>
            <person name="Sakamoto Y."/>
            <person name="Steenwyk J.L."/>
            <person name="Rokas A."/>
            <person name="Carro J."/>
            <person name="Camarero S."/>
            <person name="Ferreira P."/>
            <person name="Molpeceres G."/>
            <person name="Ruiz-Duenas F.J."/>
            <person name="Serrano A."/>
            <person name="Henrissat B."/>
            <person name="Drula E."/>
            <person name="Hughes K.W."/>
            <person name="Mata J.L."/>
            <person name="Ishikawa N.K."/>
            <person name="Vargas-Isla R."/>
            <person name="Ushijima S."/>
            <person name="Smith C.A."/>
            <person name="Donoghue J."/>
            <person name="Ahrendt S."/>
            <person name="Andreopoulos W."/>
            <person name="He G."/>
            <person name="LaButti K."/>
            <person name="Lipzen A."/>
            <person name="Ng V."/>
            <person name="Riley R."/>
            <person name="Sandor L."/>
            <person name="Barry K."/>
            <person name="Martinez A.T."/>
            <person name="Xiao Y."/>
            <person name="Gibbons J.G."/>
            <person name="Terashima K."/>
            <person name="Grigoriev I.V."/>
            <person name="Hibbett D."/>
        </authorList>
    </citation>
    <scope>NUCLEOTIDE SEQUENCE</scope>
    <source>
        <strain evidence="5">ET3784</strain>
    </source>
</reference>
<name>A0AA38JQT8_9AGAR</name>
<dbReference type="InterPro" id="IPR023780">
    <property type="entry name" value="Chromo_domain"/>
</dbReference>
<gene>
    <name evidence="5" type="ORF">DFJ43DRAFT_1220546</name>
</gene>
<evidence type="ECO:0000313" key="5">
    <source>
        <dbReference type="EMBL" id="KAJ3736932.1"/>
    </source>
</evidence>
<feature type="compositionally biased region" description="Acidic residues" evidence="3">
    <location>
        <begin position="133"/>
        <end position="143"/>
    </location>
</feature>
<reference evidence="5" key="1">
    <citation type="submission" date="2022-08" db="EMBL/GenBank/DDBJ databases">
        <authorList>
            <consortium name="DOE Joint Genome Institute"/>
            <person name="Min B."/>
            <person name="Sierra-Patev S."/>
            <person name="Naranjo-Ortiz M."/>
            <person name="Looney B."/>
            <person name="Konkel Z."/>
            <person name="Slot J.C."/>
            <person name="Sakamoto Y."/>
            <person name="Steenwyk J.L."/>
            <person name="Rokas A."/>
            <person name="Carro J."/>
            <person name="Camarero S."/>
            <person name="Ferreira P."/>
            <person name="Molpeceres G."/>
            <person name="Ruiz-duenas F.J."/>
            <person name="Serrano A."/>
            <person name="Henrissat B."/>
            <person name="Drula E."/>
            <person name="Hughes K.W."/>
            <person name="Mata J.L."/>
            <person name="Ishikawa N.K."/>
            <person name="Vargas-Isla R."/>
            <person name="Ushijima S."/>
            <person name="Smith C.A."/>
            <person name="Ahrendt S."/>
            <person name="Andreopoulos W."/>
            <person name="He G."/>
            <person name="LaButti K."/>
            <person name="Lipzen A."/>
            <person name="Ng V."/>
            <person name="Riley R."/>
            <person name="Sandor L."/>
            <person name="Barry K."/>
            <person name="Martinez A.T."/>
            <person name="Xiao Y."/>
            <person name="Gibbons J.G."/>
            <person name="Terashima K."/>
            <person name="Hibbett D.S."/>
            <person name="Grigoriev I.V."/>
        </authorList>
    </citation>
    <scope>NUCLEOTIDE SEQUENCE</scope>
    <source>
        <strain evidence="5">ET3784</strain>
    </source>
</reference>
<keyword evidence="2" id="KW-0539">Nucleus</keyword>
<evidence type="ECO:0000256" key="3">
    <source>
        <dbReference type="SAM" id="MobiDB-lite"/>
    </source>
</evidence>
<evidence type="ECO:0000259" key="4">
    <source>
        <dbReference type="PROSITE" id="PS50013"/>
    </source>
</evidence>
<dbReference type="InterPro" id="IPR000953">
    <property type="entry name" value="Chromo/chromo_shadow_dom"/>
</dbReference>
<keyword evidence="6" id="KW-1185">Reference proteome</keyword>
<dbReference type="CDD" id="cd00024">
    <property type="entry name" value="CD_CSD"/>
    <property type="match status" value="1"/>
</dbReference>
<dbReference type="Gene3D" id="2.40.50.40">
    <property type="match status" value="1"/>
</dbReference>
<dbReference type="GO" id="GO:0005634">
    <property type="term" value="C:nucleus"/>
    <property type="evidence" value="ECO:0007669"/>
    <property type="project" value="UniProtKB-SubCell"/>
</dbReference>
<comment type="subcellular location">
    <subcellularLocation>
        <location evidence="1">Nucleus</location>
    </subcellularLocation>
</comment>
<dbReference type="PANTHER" id="PTHR22812">
    <property type="entry name" value="CHROMOBOX PROTEIN"/>
    <property type="match status" value="1"/>
</dbReference>
<feature type="domain" description="Chromo" evidence="4">
    <location>
        <begin position="18"/>
        <end position="78"/>
    </location>
</feature>
<dbReference type="SMART" id="SM00298">
    <property type="entry name" value="CHROMO"/>
    <property type="match status" value="1"/>
</dbReference>
<dbReference type="Pfam" id="PF00385">
    <property type="entry name" value="Chromo"/>
    <property type="match status" value="1"/>
</dbReference>
<comment type="caution">
    <text evidence="5">The sequence shown here is derived from an EMBL/GenBank/DDBJ whole genome shotgun (WGS) entry which is preliminary data.</text>
</comment>
<dbReference type="EMBL" id="JANVFO010000003">
    <property type="protein sequence ID" value="KAJ3736932.1"/>
    <property type="molecule type" value="Genomic_DNA"/>
</dbReference>
<sequence>MPRYKKAVGKTSRGEDLWAVDKVIDDRMNKDGNVEYMIQWEGWPKSYNSWEPVEYLDRCGDHLLRYFEYRRDQFVREHGSPSKRNRTSTLDNPDDNKPSSPPPRLVIEIPSQTSSRRNELAKRRSETPSSSSESEEFSSDDSEWNTTSRNGIRKTTKMRIESENDESDLDNTISVPARGKGKSYDPPPQADDRTASSESPSKKNGPVFVPKEMILGDLSELFTKRMHQKGATALRPPLNFYGSEVSKDARPRGLKDTIPKINRLPIGQKPKGAVQHVTARKITGSRNEHLDAPYAKPYNTPTDFRVDQEEQRLPLQSDEAFFGTSLVASNTPDQNRRDDGSTLPPGQGDILQSAFFYSSLDIAQMDPGSSSVYPDNIREEYLQDSSEARHTGEKSESVHILRPLKIEKNVEHWLKVNSHLPCHFFTLPGSVEFETAELRTHFKLQTESGLHTATIVFVHITQIQEFALRSTYLRENKVNPVFIAYGKDPSNKIWDIGEVYPFGGIVTFTTKALANHANLLVKKVREVAMHPLWEVFLVPSVLGLAIKKYYGDTRVWESLDDSFAFNDILDMIDEELVHLISDPAASDLHWSLQQQMLRILSHEEIVKLCVDAASERTIEYDSATFAVNEEIADNLRTLQIQPKFFKEYRRYIVLTEDSEKIPSDGLEISSLQSFSFVGE</sequence>
<dbReference type="InterPro" id="IPR051219">
    <property type="entry name" value="Heterochromatin_chromo-domain"/>
</dbReference>
<dbReference type="SUPFAM" id="SSF54160">
    <property type="entry name" value="Chromo domain-like"/>
    <property type="match status" value="1"/>
</dbReference>
<proteinExistence type="predicted"/>
<dbReference type="Proteomes" id="UP001176059">
    <property type="component" value="Unassembled WGS sequence"/>
</dbReference>
<evidence type="ECO:0000313" key="6">
    <source>
        <dbReference type="Proteomes" id="UP001176059"/>
    </source>
</evidence>
<dbReference type="GO" id="GO:0006338">
    <property type="term" value="P:chromatin remodeling"/>
    <property type="evidence" value="ECO:0007669"/>
    <property type="project" value="UniProtKB-ARBA"/>
</dbReference>
<accession>A0AA38JQT8</accession>
<dbReference type="AlphaFoldDB" id="A0AA38JQT8"/>
<protein>
    <recommendedName>
        <fullName evidence="4">Chromo domain-containing protein</fullName>
    </recommendedName>
</protein>
<organism evidence="5 6">
    <name type="scientific">Lentinula guzmanii</name>
    <dbReference type="NCBI Taxonomy" id="2804957"/>
    <lineage>
        <taxon>Eukaryota</taxon>
        <taxon>Fungi</taxon>
        <taxon>Dikarya</taxon>
        <taxon>Basidiomycota</taxon>
        <taxon>Agaricomycotina</taxon>
        <taxon>Agaricomycetes</taxon>
        <taxon>Agaricomycetidae</taxon>
        <taxon>Agaricales</taxon>
        <taxon>Marasmiineae</taxon>
        <taxon>Omphalotaceae</taxon>
        <taxon>Lentinula</taxon>
    </lineage>
</organism>
<evidence type="ECO:0000256" key="1">
    <source>
        <dbReference type="ARBA" id="ARBA00004123"/>
    </source>
</evidence>
<evidence type="ECO:0000256" key="2">
    <source>
        <dbReference type="ARBA" id="ARBA00023242"/>
    </source>
</evidence>
<dbReference type="PROSITE" id="PS50013">
    <property type="entry name" value="CHROMO_2"/>
    <property type="match status" value="1"/>
</dbReference>
<feature type="region of interest" description="Disordered" evidence="3">
    <location>
        <begin position="76"/>
        <end position="209"/>
    </location>
</feature>
<dbReference type="InterPro" id="IPR016197">
    <property type="entry name" value="Chromo-like_dom_sf"/>
</dbReference>